<evidence type="ECO:0000313" key="8">
    <source>
        <dbReference type="Proteomes" id="UP000604825"/>
    </source>
</evidence>
<dbReference type="InterPro" id="IPR050588">
    <property type="entry name" value="WNK_Ser-Thr_kinase"/>
</dbReference>
<keyword evidence="3" id="KW-0808">Transferase</keyword>
<evidence type="ECO:0000256" key="6">
    <source>
        <dbReference type="SAM" id="MobiDB-lite"/>
    </source>
</evidence>
<dbReference type="Gene3D" id="3.30.200.20">
    <property type="entry name" value="Phosphorylase Kinase, domain 1"/>
    <property type="match status" value="1"/>
</dbReference>
<reference evidence="7" key="1">
    <citation type="submission" date="2020-10" db="EMBL/GenBank/DDBJ databases">
        <authorList>
            <person name="Han B."/>
            <person name="Lu T."/>
            <person name="Zhao Q."/>
            <person name="Huang X."/>
            <person name="Zhao Y."/>
        </authorList>
    </citation>
    <scope>NUCLEOTIDE SEQUENCE</scope>
</reference>
<organism evidence="7 8">
    <name type="scientific">Miscanthus lutarioriparius</name>
    <dbReference type="NCBI Taxonomy" id="422564"/>
    <lineage>
        <taxon>Eukaryota</taxon>
        <taxon>Viridiplantae</taxon>
        <taxon>Streptophyta</taxon>
        <taxon>Embryophyta</taxon>
        <taxon>Tracheophyta</taxon>
        <taxon>Spermatophyta</taxon>
        <taxon>Magnoliopsida</taxon>
        <taxon>Liliopsida</taxon>
        <taxon>Poales</taxon>
        <taxon>Poaceae</taxon>
        <taxon>PACMAD clade</taxon>
        <taxon>Panicoideae</taxon>
        <taxon>Andropogonodae</taxon>
        <taxon>Andropogoneae</taxon>
        <taxon>Saccharinae</taxon>
        <taxon>Miscanthus</taxon>
    </lineage>
</organism>
<keyword evidence="8" id="KW-1185">Reference proteome</keyword>
<evidence type="ECO:0000256" key="4">
    <source>
        <dbReference type="ARBA" id="ARBA00047899"/>
    </source>
</evidence>
<comment type="catalytic activity">
    <reaction evidence="5">
        <text>L-seryl-[protein] + ATP = O-phospho-L-seryl-[protein] + ADP + H(+)</text>
        <dbReference type="Rhea" id="RHEA:17989"/>
        <dbReference type="Rhea" id="RHEA-COMP:9863"/>
        <dbReference type="Rhea" id="RHEA-COMP:11604"/>
        <dbReference type="ChEBI" id="CHEBI:15378"/>
        <dbReference type="ChEBI" id="CHEBI:29999"/>
        <dbReference type="ChEBI" id="CHEBI:30616"/>
        <dbReference type="ChEBI" id="CHEBI:83421"/>
        <dbReference type="ChEBI" id="CHEBI:456216"/>
        <dbReference type="EC" id="2.7.11.1"/>
    </reaction>
</comment>
<evidence type="ECO:0000256" key="1">
    <source>
        <dbReference type="ARBA" id="ARBA00012513"/>
    </source>
</evidence>
<dbReference type="SUPFAM" id="SSF56112">
    <property type="entry name" value="Protein kinase-like (PK-like)"/>
    <property type="match status" value="1"/>
</dbReference>
<sequence length="85" mass="9610">MAPDPDLAGGEQAEPPDDEVDSTGRYFRLQRLRRGGSHRGGMCQSLQHKHILKLYASWLDKKKRTVNIVTELFTSGNLRENVNMA</sequence>
<evidence type="ECO:0000256" key="3">
    <source>
        <dbReference type="ARBA" id="ARBA00022777"/>
    </source>
</evidence>
<dbReference type="Proteomes" id="UP000604825">
    <property type="component" value="Unassembled WGS sequence"/>
</dbReference>
<evidence type="ECO:0000256" key="5">
    <source>
        <dbReference type="ARBA" id="ARBA00048679"/>
    </source>
</evidence>
<keyword evidence="2" id="KW-0723">Serine/threonine-protein kinase</keyword>
<evidence type="ECO:0000256" key="2">
    <source>
        <dbReference type="ARBA" id="ARBA00022527"/>
    </source>
</evidence>
<protein>
    <recommendedName>
        <fullName evidence="1">non-specific serine/threonine protein kinase</fullName>
        <ecNumber evidence="1">2.7.11.1</ecNumber>
    </recommendedName>
</protein>
<name>A0A811QGV5_9POAL</name>
<gene>
    <name evidence="7" type="ORF">NCGR_LOCUS38895</name>
</gene>
<keyword evidence="3" id="KW-0418">Kinase</keyword>
<evidence type="ECO:0000313" key="7">
    <source>
        <dbReference type="EMBL" id="CAD6255301.1"/>
    </source>
</evidence>
<dbReference type="PANTHER" id="PTHR13902">
    <property type="entry name" value="SERINE/THREONINE-PROTEIN KINASE WNK WITH NO LYSINE -RELATED"/>
    <property type="match status" value="1"/>
</dbReference>
<dbReference type="OrthoDB" id="4062651at2759"/>
<dbReference type="InterPro" id="IPR011009">
    <property type="entry name" value="Kinase-like_dom_sf"/>
</dbReference>
<accession>A0A811QGV5</accession>
<dbReference type="EC" id="2.7.11.1" evidence="1"/>
<proteinExistence type="predicted"/>
<comment type="catalytic activity">
    <reaction evidence="4">
        <text>L-threonyl-[protein] + ATP = O-phospho-L-threonyl-[protein] + ADP + H(+)</text>
        <dbReference type="Rhea" id="RHEA:46608"/>
        <dbReference type="Rhea" id="RHEA-COMP:11060"/>
        <dbReference type="Rhea" id="RHEA-COMP:11605"/>
        <dbReference type="ChEBI" id="CHEBI:15378"/>
        <dbReference type="ChEBI" id="CHEBI:30013"/>
        <dbReference type="ChEBI" id="CHEBI:30616"/>
        <dbReference type="ChEBI" id="CHEBI:61977"/>
        <dbReference type="ChEBI" id="CHEBI:456216"/>
        <dbReference type="EC" id="2.7.11.1"/>
    </reaction>
</comment>
<dbReference type="GO" id="GO:0004674">
    <property type="term" value="F:protein serine/threonine kinase activity"/>
    <property type="evidence" value="ECO:0007669"/>
    <property type="project" value="UniProtKB-KW"/>
</dbReference>
<dbReference type="AlphaFoldDB" id="A0A811QGV5"/>
<feature type="region of interest" description="Disordered" evidence="6">
    <location>
        <begin position="1"/>
        <end position="24"/>
    </location>
</feature>
<comment type="caution">
    <text evidence="7">The sequence shown here is derived from an EMBL/GenBank/DDBJ whole genome shotgun (WGS) entry which is preliminary data.</text>
</comment>
<dbReference type="EMBL" id="CAJGYO010000009">
    <property type="protein sequence ID" value="CAD6255301.1"/>
    <property type="molecule type" value="Genomic_DNA"/>
</dbReference>